<name>A0AAV3PW09_LITER</name>
<dbReference type="SUPFAM" id="SSF56219">
    <property type="entry name" value="DNase I-like"/>
    <property type="match status" value="1"/>
</dbReference>
<keyword evidence="2" id="KW-1185">Reference proteome</keyword>
<organism evidence="1 2">
    <name type="scientific">Lithospermum erythrorhizon</name>
    <name type="common">Purple gromwell</name>
    <name type="synonym">Lithospermum officinale var. erythrorhizon</name>
    <dbReference type="NCBI Taxonomy" id="34254"/>
    <lineage>
        <taxon>Eukaryota</taxon>
        <taxon>Viridiplantae</taxon>
        <taxon>Streptophyta</taxon>
        <taxon>Embryophyta</taxon>
        <taxon>Tracheophyta</taxon>
        <taxon>Spermatophyta</taxon>
        <taxon>Magnoliopsida</taxon>
        <taxon>eudicotyledons</taxon>
        <taxon>Gunneridae</taxon>
        <taxon>Pentapetalae</taxon>
        <taxon>asterids</taxon>
        <taxon>lamiids</taxon>
        <taxon>Boraginales</taxon>
        <taxon>Boraginaceae</taxon>
        <taxon>Boraginoideae</taxon>
        <taxon>Lithospermeae</taxon>
        <taxon>Lithospermum</taxon>
    </lineage>
</organism>
<comment type="caution">
    <text evidence="1">The sequence shown here is derived from an EMBL/GenBank/DDBJ whole genome shotgun (WGS) entry which is preliminary data.</text>
</comment>
<evidence type="ECO:0000313" key="2">
    <source>
        <dbReference type="Proteomes" id="UP001454036"/>
    </source>
</evidence>
<dbReference type="InterPro" id="IPR036691">
    <property type="entry name" value="Endo/exonu/phosph_ase_sf"/>
</dbReference>
<protein>
    <submittedName>
        <fullName evidence="1">Uncharacterized protein</fullName>
    </submittedName>
</protein>
<gene>
    <name evidence="1" type="ORF">LIER_43260</name>
</gene>
<reference evidence="1 2" key="1">
    <citation type="submission" date="2024-01" db="EMBL/GenBank/DDBJ databases">
        <title>The complete chloroplast genome sequence of Lithospermum erythrorhizon: insights into the phylogenetic relationship among Boraginaceae species and the maternal lineages of purple gromwells.</title>
        <authorList>
            <person name="Okada T."/>
            <person name="Watanabe K."/>
        </authorList>
    </citation>
    <scope>NUCLEOTIDE SEQUENCE [LARGE SCALE GENOMIC DNA]</scope>
</reference>
<proteinExistence type="predicted"/>
<sequence>MISCIDNVLHSMFPGWDTVHNSIPNMMGRICICWNPQSINFSCLINEQQHIMGRIQSSCSSGKMFLLSVVYGSNDRAWLVEGDFNIVRASSESVGGGEPNIGAMCEFNDYIRDIEVSEHPHSGSQFTWCRNWKEKGLFRVLV</sequence>
<dbReference type="AlphaFoldDB" id="A0AAV3PW09"/>
<evidence type="ECO:0000313" key="1">
    <source>
        <dbReference type="EMBL" id="GAA0154122.1"/>
    </source>
</evidence>
<dbReference type="EMBL" id="BAABME010033819">
    <property type="protein sequence ID" value="GAA0154122.1"/>
    <property type="molecule type" value="Genomic_DNA"/>
</dbReference>
<dbReference type="Proteomes" id="UP001454036">
    <property type="component" value="Unassembled WGS sequence"/>
</dbReference>
<accession>A0AAV3PW09</accession>